<comment type="similarity">
    <text evidence="1">Belongs to the TfdA dioxygenase family.</text>
</comment>
<dbReference type="GO" id="GO:0046872">
    <property type="term" value="F:metal ion binding"/>
    <property type="evidence" value="ECO:0007669"/>
    <property type="project" value="UniProtKB-KW"/>
</dbReference>
<keyword evidence="5" id="KW-0408">Iron</keyword>
<proteinExistence type="inferred from homology"/>
<evidence type="ECO:0000256" key="3">
    <source>
        <dbReference type="ARBA" id="ARBA00022964"/>
    </source>
</evidence>
<evidence type="ECO:0000259" key="7">
    <source>
        <dbReference type="Pfam" id="PF02668"/>
    </source>
</evidence>
<dbReference type="GO" id="GO:0005737">
    <property type="term" value="C:cytoplasm"/>
    <property type="evidence" value="ECO:0007669"/>
    <property type="project" value="TreeGrafter"/>
</dbReference>
<accession>A0A6J6HQC8</accession>
<dbReference type="Gene3D" id="3.60.130.10">
    <property type="entry name" value="Clavaminate synthase-like"/>
    <property type="match status" value="1"/>
</dbReference>
<gene>
    <name evidence="8" type="ORF">UFOPK1835_01408</name>
</gene>
<reference evidence="8" key="1">
    <citation type="submission" date="2020-05" db="EMBL/GenBank/DDBJ databases">
        <authorList>
            <person name="Chiriac C."/>
            <person name="Salcher M."/>
            <person name="Ghai R."/>
            <person name="Kavagutti S V."/>
        </authorList>
    </citation>
    <scope>NUCLEOTIDE SEQUENCE</scope>
</reference>
<dbReference type="SUPFAM" id="SSF51197">
    <property type="entry name" value="Clavaminate synthase-like"/>
    <property type="match status" value="1"/>
</dbReference>
<dbReference type="EMBL" id="CAEZUP010000064">
    <property type="protein sequence ID" value="CAB4616052.1"/>
    <property type="molecule type" value="Genomic_DNA"/>
</dbReference>
<keyword evidence="3" id="KW-0223">Dioxygenase</keyword>
<evidence type="ECO:0000256" key="5">
    <source>
        <dbReference type="ARBA" id="ARBA00023004"/>
    </source>
</evidence>
<evidence type="ECO:0000256" key="6">
    <source>
        <dbReference type="SAM" id="MobiDB-lite"/>
    </source>
</evidence>
<organism evidence="8">
    <name type="scientific">freshwater metagenome</name>
    <dbReference type="NCBI Taxonomy" id="449393"/>
    <lineage>
        <taxon>unclassified sequences</taxon>
        <taxon>metagenomes</taxon>
        <taxon>ecological metagenomes</taxon>
    </lineage>
</organism>
<dbReference type="InterPro" id="IPR051323">
    <property type="entry name" value="AtsK-like"/>
</dbReference>
<dbReference type="Pfam" id="PF02668">
    <property type="entry name" value="TauD"/>
    <property type="match status" value="1"/>
</dbReference>
<evidence type="ECO:0000313" key="8">
    <source>
        <dbReference type="EMBL" id="CAB4616052.1"/>
    </source>
</evidence>
<dbReference type="InterPro" id="IPR003819">
    <property type="entry name" value="TauD/TfdA-like"/>
</dbReference>
<keyword evidence="2" id="KW-0479">Metal-binding</keyword>
<sequence length="281" mass="31418">MTIQPTITPVAGALGASVTGVDLRSIDSVTVDLIHDAWMRHLVLFFPSQGLSPTEQRDFAHKFGELEVHPLTEKLEGTPEVTLLHSERGGRADVWHTDVTFSDAPPIATVLQNVRGPVVGGDTMWSNQYVAFESMSGPMRSFLEGLTAVHTAWPQGHPELRAERPLVIRHPVTGRQALAVNRLFTVRIPQLEQGESDALLGHLFAWGERPELTCRWHWSPGDVVMWDNRCTRHYAIGDYDEERVMHRVTVLGPYRNDSADDASIPHHEKAKLSASSAFERR</sequence>
<feature type="domain" description="TauD/TfdA-like" evidence="7">
    <location>
        <begin position="7"/>
        <end position="249"/>
    </location>
</feature>
<evidence type="ECO:0000256" key="4">
    <source>
        <dbReference type="ARBA" id="ARBA00023002"/>
    </source>
</evidence>
<feature type="region of interest" description="Disordered" evidence="6">
    <location>
        <begin position="258"/>
        <end position="281"/>
    </location>
</feature>
<evidence type="ECO:0000256" key="1">
    <source>
        <dbReference type="ARBA" id="ARBA00005896"/>
    </source>
</evidence>
<evidence type="ECO:0000256" key="2">
    <source>
        <dbReference type="ARBA" id="ARBA00022723"/>
    </source>
</evidence>
<dbReference type="GO" id="GO:0016706">
    <property type="term" value="F:2-oxoglutarate-dependent dioxygenase activity"/>
    <property type="evidence" value="ECO:0007669"/>
    <property type="project" value="TreeGrafter"/>
</dbReference>
<dbReference type="InterPro" id="IPR042098">
    <property type="entry name" value="TauD-like_sf"/>
</dbReference>
<dbReference type="PANTHER" id="PTHR30468:SF1">
    <property type="entry name" value="ALPHA-KETOGLUTARATE-DEPENDENT SULFONATE DIOXYGENASE"/>
    <property type="match status" value="1"/>
</dbReference>
<dbReference type="PANTHER" id="PTHR30468">
    <property type="entry name" value="ALPHA-KETOGLUTARATE-DEPENDENT SULFONATE DIOXYGENASE"/>
    <property type="match status" value="1"/>
</dbReference>
<dbReference type="AlphaFoldDB" id="A0A6J6HQC8"/>
<protein>
    <submittedName>
        <fullName evidence="8">Unannotated protein</fullName>
    </submittedName>
</protein>
<keyword evidence="4" id="KW-0560">Oxidoreductase</keyword>
<name>A0A6J6HQC8_9ZZZZ</name>